<name>A0A218WKT8_PUNGR</name>
<accession>A0A218WKT8</accession>
<evidence type="ECO:0000313" key="2">
    <source>
        <dbReference type="EMBL" id="OWM73079.1"/>
    </source>
</evidence>
<evidence type="ECO:0000313" key="3">
    <source>
        <dbReference type="Proteomes" id="UP000197138"/>
    </source>
</evidence>
<protein>
    <submittedName>
        <fullName evidence="2">Uncharacterized protein</fullName>
    </submittedName>
</protein>
<feature type="region of interest" description="Disordered" evidence="1">
    <location>
        <begin position="47"/>
        <end position="70"/>
    </location>
</feature>
<dbReference type="EMBL" id="MTKT01003953">
    <property type="protein sequence ID" value="OWM73079.1"/>
    <property type="molecule type" value="Genomic_DNA"/>
</dbReference>
<comment type="caution">
    <text evidence="2">The sequence shown here is derived from an EMBL/GenBank/DDBJ whole genome shotgun (WGS) entry which is preliminary data.</text>
</comment>
<reference evidence="3" key="1">
    <citation type="journal article" date="2017" name="Plant J.">
        <title>The pomegranate (Punica granatum L.) genome and the genomics of punicalagin biosynthesis.</title>
        <authorList>
            <person name="Qin G."/>
            <person name="Xu C."/>
            <person name="Ming R."/>
            <person name="Tang H."/>
            <person name="Guyot R."/>
            <person name="Kramer E.M."/>
            <person name="Hu Y."/>
            <person name="Yi X."/>
            <person name="Qi Y."/>
            <person name="Xu X."/>
            <person name="Gao Z."/>
            <person name="Pan H."/>
            <person name="Jian J."/>
            <person name="Tian Y."/>
            <person name="Yue Z."/>
            <person name="Xu Y."/>
        </authorList>
    </citation>
    <scope>NUCLEOTIDE SEQUENCE [LARGE SCALE GENOMIC DNA]</scope>
    <source>
        <strain evidence="3">cv. Dabenzi</strain>
    </source>
</reference>
<evidence type="ECO:0000256" key="1">
    <source>
        <dbReference type="SAM" id="MobiDB-lite"/>
    </source>
</evidence>
<gene>
    <name evidence="2" type="ORF">CDL15_Pgr001193</name>
</gene>
<organism evidence="2 3">
    <name type="scientific">Punica granatum</name>
    <name type="common">Pomegranate</name>
    <dbReference type="NCBI Taxonomy" id="22663"/>
    <lineage>
        <taxon>Eukaryota</taxon>
        <taxon>Viridiplantae</taxon>
        <taxon>Streptophyta</taxon>
        <taxon>Embryophyta</taxon>
        <taxon>Tracheophyta</taxon>
        <taxon>Spermatophyta</taxon>
        <taxon>Magnoliopsida</taxon>
        <taxon>eudicotyledons</taxon>
        <taxon>Gunneridae</taxon>
        <taxon>Pentapetalae</taxon>
        <taxon>rosids</taxon>
        <taxon>malvids</taxon>
        <taxon>Myrtales</taxon>
        <taxon>Lythraceae</taxon>
        <taxon>Punica</taxon>
    </lineage>
</organism>
<sequence length="106" mass="11050">MRSQSLGSTAAGVGVIVRRNDNEVGEEDNLEGYDADGQKDCFEYESTEHVDDEVEAPSSPSCPLGPIVGSQDSSIFGPSVPVSEVETPPFTLGMLGSIRAASKSSA</sequence>
<proteinExistence type="predicted"/>
<dbReference type="Proteomes" id="UP000197138">
    <property type="component" value="Unassembled WGS sequence"/>
</dbReference>
<dbReference type="AlphaFoldDB" id="A0A218WKT8"/>